<dbReference type="Pfam" id="PF05635">
    <property type="entry name" value="23S_rRNA_IVP"/>
    <property type="match status" value="1"/>
</dbReference>
<dbReference type="EMBL" id="AP024488">
    <property type="protein sequence ID" value="BCS95601.1"/>
    <property type="molecule type" value="Genomic_DNA"/>
</dbReference>
<dbReference type="InterPro" id="IPR036583">
    <property type="entry name" value="23S_rRNA_IVS_sf"/>
</dbReference>
<gene>
    <name evidence="1" type="ORF">DSLASN_12330</name>
</gene>
<dbReference type="SUPFAM" id="SSF158446">
    <property type="entry name" value="IVS-encoded protein-like"/>
    <property type="match status" value="1"/>
</dbReference>
<dbReference type="NCBIfam" id="TIGR02436">
    <property type="entry name" value="four helix bundle protein"/>
    <property type="match status" value="1"/>
</dbReference>
<dbReference type="PANTHER" id="PTHR38471:SF2">
    <property type="entry name" value="FOUR HELIX BUNDLE PROTEIN"/>
    <property type="match status" value="1"/>
</dbReference>
<protein>
    <recommendedName>
        <fullName evidence="3">S23 ribosomal protein</fullName>
    </recommendedName>
</protein>
<sequence length="152" mass="17660">MYKNVNPSLKKLTPYYQRFIHRYAIEVGYRPLPNKTMNFRKLNVWQQAKDLTVYIYKLTAQGAFHRDLGLREQIQRAAVSIPSNIAEGNELNTDKQAVRHFYIAKGSAAEVLTQSIIAFEIGYLDQTHFSHIEEECRKISGMLQRLIQARSK</sequence>
<dbReference type="Gene3D" id="1.20.1440.60">
    <property type="entry name" value="23S rRNA-intervening sequence"/>
    <property type="match status" value="1"/>
</dbReference>
<evidence type="ECO:0008006" key="3">
    <source>
        <dbReference type="Google" id="ProtNLM"/>
    </source>
</evidence>
<proteinExistence type="predicted"/>
<keyword evidence="2" id="KW-1185">Reference proteome</keyword>
<dbReference type="CDD" id="cd16377">
    <property type="entry name" value="23S_rRNA_IVP_like"/>
    <property type="match status" value="1"/>
</dbReference>
<name>A0ABN6F274_9BACT</name>
<dbReference type="Proteomes" id="UP001320148">
    <property type="component" value="Chromosome"/>
</dbReference>
<dbReference type="PANTHER" id="PTHR38471">
    <property type="entry name" value="FOUR HELIX BUNDLE PROTEIN"/>
    <property type="match status" value="1"/>
</dbReference>
<accession>A0ABN6F274</accession>
<organism evidence="1 2">
    <name type="scientific">Desulfoluna limicola</name>
    <dbReference type="NCBI Taxonomy" id="2810562"/>
    <lineage>
        <taxon>Bacteria</taxon>
        <taxon>Pseudomonadati</taxon>
        <taxon>Thermodesulfobacteriota</taxon>
        <taxon>Desulfobacteria</taxon>
        <taxon>Desulfobacterales</taxon>
        <taxon>Desulfolunaceae</taxon>
        <taxon>Desulfoluna</taxon>
    </lineage>
</organism>
<reference evidence="1 2" key="1">
    <citation type="submission" date="2021-02" db="EMBL/GenBank/DDBJ databases">
        <title>Complete genome of Desulfoluna sp. strain ASN36.</title>
        <authorList>
            <person name="Takahashi A."/>
            <person name="Kojima H."/>
            <person name="Fukui M."/>
        </authorList>
    </citation>
    <scope>NUCLEOTIDE SEQUENCE [LARGE SCALE GENOMIC DNA]</scope>
    <source>
        <strain evidence="1 2">ASN36</strain>
    </source>
</reference>
<dbReference type="InterPro" id="IPR012657">
    <property type="entry name" value="23S_rRNA-intervening_sequence"/>
</dbReference>
<evidence type="ECO:0000313" key="1">
    <source>
        <dbReference type="EMBL" id="BCS95601.1"/>
    </source>
</evidence>
<evidence type="ECO:0000313" key="2">
    <source>
        <dbReference type="Proteomes" id="UP001320148"/>
    </source>
</evidence>